<sequence>MTELSALSAVPVGSRDGVLRFYFGPMDCGKSTLALQMNYNHGRQGRRGLVLTKHDRSGGPQVTSRIGLGSEAVEVVDDLDLVALVRAHERIDYVICDEACFYTVAQIEQLADLTDDFGIDVYAFGLASDFRSQMFPAAQRLFELADEISRLQVEVLCWCGRPGRLNARVVGGDLVRTGEQVVIGDTGADPIRYQVLCRRHYRSGDLGLSSWTPHPADVMSRATSDTASEVASGTSNGVTGEATSDAAKKVRGEAANGVAGEDPPAAPPAPHRRQTAQTPSSSQASPPAAAALTALAAGV</sequence>
<keyword evidence="3 8" id="KW-0237">DNA synthesis</keyword>
<dbReference type="GO" id="GO:0004797">
    <property type="term" value="F:thymidine kinase activity"/>
    <property type="evidence" value="ECO:0007669"/>
    <property type="project" value="UniProtKB-EC"/>
</dbReference>
<proteinExistence type="inferred from homology"/>
<comment type="catalytic activity">
    <reaction evidence="8">
        <text>thymidine + ATP = dTMP + ADP + H(+)</text>
        <dbReference type="Rhea" id="RHEA:19129"/>
        <dbReference type="ChEBI" id="CHEBI:15378"/>
        <dbReference type="ChEBI" id="CHEBI:17748"/>
        <dbReference type="ChEBI" id="CHEBI:30616"/>
        <dbReference type="ChEBI" id="CHEBI:63528"/>
        <dbReference type="ChEBI" id="CHEBI:456216"/>
        <dbReference type="EC" id="2.7.1.21"/>
    </reaction>
</comment>
<evidence type="ECO:0000313" key="12">
    <source>
        <dbReference type="Proteomes" id="UP001225356"/>
    </source>
</evidence>
<dbReference type="Pfam" id="PF00265">
    <property type="entry name" value="TK"/>
    <property type="match status" value="1"/>
</dbReference>
<evidence type="ECO:0000256" key="10">
    <source>
        <dbReference type="SAM" id="MobiDB-lite"/>
    </source>
</evidence>
<dbReference type="EMBL" id="JAUSQU010000001">
    <property type="protein sequence ID" value="MDP9841307.1"/>
    <property type="molecule type" value="Genomic_DNA"/>
</dbReference>
<dbReference type="SUPFAM" id="SSF52540">
    <property type="entry name" value="P-loop containing nucleoside triphosphate hydrolases"/>
    <property type="match status" value="1"/>
</dbReference>
<dbReference type="RefSeq" id="WP_307554517.1">
    <property type="nucleotide sequence ID" value="NZ_JAUSQU010000001.1"/>
</dbReference>
<evidence type="ECO:0000256" key="4">
    <source>
        <dbReference type="ARBA" id="ARBA00022679"/>
    </source>
</evidence>
<reference evidence="11 12" key="1">
    <citation type="submission" date="2023-07" db="EMBL/GenBank/DDBJ databases">
        <title>Sequencing the genomes of 1000 actinobacteria strains.</title>
        <authorList>
            <person name="Klenk H.-P."/>
        </authorList>
    </citation>
    <scope>NUCLEOTIDE SEQUENCE [LARGE SCALE GENOMIC DNA]</scope>
    <source>
        <strain evidence="11 12">DSM 46740</strain>
    </source>
</reference>
<feature type="compositionally biased region" description="Low complexity" evidence="10">
    <location>
        <begin position="275"/>
        <end position="299"/>
    </location>
</feature>
<dbReference type="PANTHER" id="PTHR11441:SF0">
    <property type="entry name" value="THYMIDINE KINASE, CYTOSOLIC"/>
    <property type="match status" value="1"/>
</dbReference>
<dbReference type="SUPFAM" id="SSF57716">
    <property type="entry name" value="Glucocorticoid receptor-like (DNA-binding domain)"/>
    <property type="match status" value="1"/>
</dbReference>
<feature type="compositionally biased region" description="Polar residues" evidence="10">
    <location>
        <begin position="221"/>
        <end position="242"/>
    </location>
</feature>
<dbReference type="PANTHER" id="PTHR11441">
    <property type="entry name" value="THYMIDINE KINASE"/>
    <property type="match status" value="1"/>
</dbReference>
<name>A0ABT9Q3J4_9ACTN</name>
<gene>
    <name evidence="11" type="ORF">J2853_000518</name>
</gene>
<protein>
    <recommendedName>
        <fullName evidence="2 8">Thymidine kinase</fullName>
        <ecNumber evidence="2 8">2.7.1.21</ecNumber>
    </recommendedName>
</protein>
<feature type="region of interest" description="Disordered" evidence="10">
    <location>
        <begin position="219"/>
        <end position="299"/>
    </location>
</feature>
<evidence type="ECO:0000256" key="7">
    <source>
        <dbReference type="ARBA" id="ARBA00022840"/>
    </source>
</evidence>
<keyword evidence="12" id="KW-1185">Reference proteome</keyword>
<comment type="caution">
    <text evidence="11">The sequence shown here is derived from an EMBL/GenBank/DDBJ whole genome shotgun (WGS) entry which is preliminary data.</text>
</comment>
<comment type="similarity">
    <text evidence="1 9">Belongs to the thymidine kinase family.</text>
</comment>
<organism evidence="11 12">
    <name type="scientific">Streptosporangium lutulentum</name>
    <dbReference type="NCBI Taxonomy" id="1461250"/>
    <lineage>
        <taxon>Bacteria</taxon>
        <taxon>Bacillati</taxon>
        <taxon>Actinomycetota</taxon>
        <taxon>Actinomycetes</taxon>
        <taxon>Streptosporangiales</taxon>
        <taxon>Streptosporangiaceae</taxon>
        <taxon>Streptosporangium</taxon>
    </lineage>
</organism>
<evidence type="ECO:0000256" key="9">
    <source>
        <dbReference type="RuleBase" id="RU004165"/>
    </source>
</evidence>
<evidence type="ECO:0000256" key="6">
    <source>
        <dbReference type="ARBA" id="ARBA00022777"/>
    </source>
</evidence>
<evidence type="ECO:0000256" key="3">
    <source>
        <dbReference type="ARBA" id="ARBA00022634"/>
    </source>
</evidence>
<dbReference type="Proteomes" id="UP001225356">
    <property type="component" value="Unassembled WGS sequence"/>
</dbReference>
<evidence type="ECO:0000256" key="2">
    <source>
        <dbReference type="ARBA" id="ARBA00012118"/>
    </source>
</evidence>
<dbReference type="NCBIfam" id="NF003297">
    <property type="entry name" value="PRK04296.1-2"/>
    <property type="match status" value="1"/>
</dbReference>
<evidence type="ECO:0000313" key="11">
    <source>
        <dbReference type="EMBL" id="MDP9841307.1"/>
    </source>
</evidence>
<dbReference type="Gene3D" id="3.40.50.300">
    <property type="entry name" value="P-loop containing nucleotide triphosphate hydrolases"/>
    <property type="match status" value="1"/>
</dbReference>
<dbReference type="InterPro" id="IPR001267">
    <property type="entry name" value="Thymidine_kinase"/>
</dbReference>
<keyword evidence="5 8" id="KW-0547">Nucleotide-binding</keyword>
<evidence type="ECO:0000256" key="1">
    <source>
        <dbReference type="ARBA" id="ARBA00007587"/>
    </source>
</evidence>
<keyword evidence="7 8" id="KW-0067">ATP-binding</keyword>
<keyword evidence="4 8" id="KW-0808">Transferase</keyword>
<evidence type="ECO:0000256" key="5">
    <source>
        <dbReference type="ARBA" id="ARBA00022741"/>
    </source>
</evidence>
<keyword evidence="6 8" id="KW-0418">Kinase</keyword>
<accession>A0ABT9Q3J4</accession>
<dbReference type="EC" id="2.7.1.21" evidence="2 8"/>
<evidence type="ECO:0000256" key="8">
    <source>
        <dbReference type="RuleBase" id="RU000544"/>
    </source>
</evidence>
<dbReference type="InterPro" id="IPR027417">
    <property type="entry name" value="P-loop_NTPase"/>
</dbReference>